<dbReference type="AlphaFoldDB" id="Q609J8"/>
<reference evidence="1 2" key="1">
    <citation type="journal article" date="2004" name="PLoS Biol.">
        <title>Genomic insights into methanotrophy: the complete genome sequence of Methylococcus capsulatus (Bath).</title>
        <authorList>
            <person name="Ward N.L."/>
            <person name="Larsen O."/>
            <person name="Sakwa J."/>
            <person name="Bruseth L."/>
            <person name="Khouri H.M."/>
            <person name="Durkin A.S."/>
            <person name="Dimitrov G."/>
            <person name="Jiang L."/>
            <person name="Scanlan D."/>
            <person name="Kang K.H."/>
            <person name="Lewis M.R."/>
            <person name="Nelson K.E."/>
            <person name="Methe B.A."/>
            <person name="Wu M."/>
            <person name="Heidelberg J.F."/>
            <person name="Paulsen I.T."/>
            <person name="Fouts D.E."/>
            <person name="Ravel J."/>
            <person name="Tettelin H."/>
            <person name="Ren Q."/>
            <person name="Read T.D."/>
            <person name="DeBoy R.T."/>
            <person name="Seshadri R."/>
            <person name="Salzberg S.L."/>
            <person name="Jensen H.B."/>
            <person name="Birkeland N.K."/>
            <person name="Nelson W.C."/>
            <person name="Dodson R.J."/>
            <person name="Grindhaug S.H."/>
            <person name="Holt I.E."/>
            <person name="Eidhammer I."/>
            <person name="Jonasen I."/>
            <person name="Vanaken S."/>
            <person name="Utterback T.R."/>
            <person name="Feldblyum T.V."/>
            <person name="Fraser C.M."/>
            <person name="Lillehaug J.R."/>
            <person name="Eisen J.A."/>
        </authorList>
    </citation>
    <scope>NUCLEOTIDE SEQUENCE [LARGE SCALE GENOMIC DNA]</scope>
    <source>
        <strain evidence="2">ATCC 33009 / NCIMB 11132 / Bath</strain>
    </source>
</reference>
<dbReference type="Proteomes" id="UP000006821">
    <property type="component" value="Chromosome"/>
</dbReference>
<dbReference type="KEGG" id="mca:MCA1235"/>
<evidence type="ECO:0000313" key="1">
    <source>
        <dbReference type="EMBL" id="AAU92494.1"/>
    </source>
</evidence>
<protein>
    <submittedName>
        <fullName evidence="1">Uncharacterized protein</fullName>
    </submittedName>
</protein>
<accession>Q609J8</accession>
<evidence type="ECO:0000313" key="2">
    <source>
        <dbReference type="Proteomes" id="UP000006821"/>
    </source>
</evidence>
<name>Q609J8_METCA</name>
<gene>
    <name evidence="1" type="ordered locus">MCA1235</name>
</gene>
<dbReference type="HOGENOM" id="CLU_2717721_0_0_6"/>
<proteinExistence type="predicted"/>
<sequence>MLMCPIATPRSSAAETVDLFSFRPPRAWPFGTRHHASPSFTPVCGRVRSAQVQKLEKRMQGTTPHVCTPNRD</sequence>
<organism evidence="1 2">
    <name type="scientific">Methylococcus capsulatus (strain ATCC 33009 / NCIMB 11132 / Bath)</name>
    <dbReference type="NCBI Taxonomy" id="243233"/>
    <lineage>
        <taxon>Bacteria</taxon>
        <taxon>Pseudomonadati</taxon>
        <taxon>Pseudomonadota</taxon>
        <taxon>Gammaproteobacteria</taxon>
        <taxon>Methylococcales</taxon>
        <taxon>Methylococcaceae</taxon>
        <taxon>Methylococcus</taxon>
    </lineage>
</organism>
<dbReference type="EMBL" id="AE017282">
    <property type="protein sequence ID" value="AAU92494.1"/>
    <property type="molecule type" value="Genomic_DNA"/>
</dbReference>